<organism evidence="1 2">
    <name type="scientific">Dactylonectria estremocensis</name>
    <dbReference type="NCBI Taxonomy" id="1079267"/>
    <lineage>
        <taxon>Eukaryota</taxon>
        <taxon>Fungi</taxon>
        <taxon>Dikarya</taxon>
        <taxon>Ascomycota</taxon>
        <taxon>Pezizomycotina</taxon>
        <taxon>Sordariomycetes</taxon>
        <taxon>Hypocreomycetidae</taxon>
        <taxon>Hypocreales</taxon>
        <taxon>Nectriaceae</taxon>
        <taxon>Dactylonectria</taxon>
    </lineage>
</organism>
<evidence type="ECO:0008006" key="3">
    <source>
        <dbReference type="Google" id="ProtNLM"/>
    </source>
</evidence>
<proteinExistence type="predicted"/>
<dbReference type="AlphaFoldDB" id="A0A9P9EU94"/>
<evidence type="ECO:0000313" key="2">
    <source>
        <dbReference type="Proteomes" id="UP000717696"/>
    </source>
</evidence>
<keyword evidence="2" id="KW-1185">Reference proteome</keyword>
<dbReference type="Proteomes" id="UP000717696">
    <property type="component" value="Unassembled WGS sequence"/>
</dbReference>
<accession>A0A9P9EU94</accession>
<name>A0A9P9EU94_9HYPO</name>
<comment type="caution">
    <text evidence="1">The sequence shown here is derived from an EMBL/GenBank/DDBJ whole genome shotgun (WGS) entry which is preliminary data.</text>
</comment>
<evidence type="ECO:0000313" key="1">
    <source>
        <dbReference type="EMBL" id="KAH7144594.1"/>
    </source>
</evidence>
<reference evidence="1" key="1">
    <citation type="journal article" date="2021" name="Nat. Commun.">
        <title>Genetic determinants of endophytism in the Arabidopsis root mycobiome.</title>
        <authorList>
            <person name="Mesny F."/>
            <person name="Miyauchi S."/>
            <person name="Thiergart T."/>
            <person name="Pickel B."/>
            <person name="Atanasova L."/>
            <person name="Karlsson M."/>
            <person name="Huettel B."/>
            <person name="Barry K.W."/>
            <person name="Haridas S."/>
            <person name="Chen C."/>
            <person name="Bauer D."/>
            <person name="Andreopoulos W."/>
            <person name="Pangilinan J."/>
            <person name="LaButti K."/>
            <person name="Riley R."/>
            <person name="Lipzen A."/>
            <person name="Clum A."/>
            <person name="Drula E."/>
            <person name="Henrissat B."/>
            <person name="Kohler A."/>
            <person name="Grigoriev I.V."/>
            <person name="Martin F.M."/>
            <person name="Hacquard S."/>
        </authorList>
    </citation>
    <scope>NUCLEOTIDE SEQUENCE</scope>
    <source>
        <strain evidence="1">MPI-CAGE-AT-0021</strain>
    </source>
</reference>
<protein>
    <recommendedName>
        <fullName evidence="3">F-box domain-containing protein</fullName>
    </recommendedName>
</protein>
<dbReference type="OrthoDB" id="4802432at2759"/>
<dbReference type="EMBL" id="JAGMUU010000010">
    <property type="protein sequence ID" value="KAH7144594.1"/>
    <property type="molecule type" value="Genomic_DNA"/>
</dbReference>
<gene>
    <name evidence="1" type="ORF">B0J13DRAFT_635842</name>
</gene>
<sequence length="340" mass="39173">MDSEATVLASRTVLIRTNRPLFKDSWLSLPSEIRLMILGYVAAKPTGVKVEATQGQQKMTIAKLATICLEWQSFFEKHTFRRLVLEPSTLTYFAKSVNGKNAIRLGYIRFIWLRIKLSEYDCPSCTVSEDEATIASNNRIFTDSITELMKALSSWKSGCHSGGLTLQITAHSPSDGMHQFISVEMEDDYPFQLEEDLGRVPSLSEYHDIRIEEILQRPKSHRRTALTRGHLDRSYGTPLDLRLRNMPNLPKAPIVRGLFIRALGFRSVAAKTFAKLFRESLTELVWFRIQRWTPIKREYEDTFFQGMTSKPICYLLFLEVSRSFRSTSGTTWMYLRDAYI</sequence>